<dbReference type="Gene3D" id="1.10.287.3080">
    <property type="match status" value="2"/>
</dbReference>
<evidence type="ECO:0000256" key="2">
    <source>
        <dbReference type="SAM" id="MobiDB-lite"/>
    </source>
</evidence>
<name>A0A0N9MGI5_9ZZZZ</name>
<dbReference type="NCBIfam" id="TIGR01905">
    <property type="entry name" value="paired_CXXCH_1"/>
    <property type="match status" value="3"/>
</dbReference>
<dbReference type="AlphaFoldDB" id="A0A0N9MGI5"/>
<dbReference type="NCBIfam" id="TIGR03508">
    <property type="entry name" value="decahem_SO"/>
    <property type="match status" value="1"/>
</dbReference>
<dbReference type="InterPro" id="IPR036280">
    <property type="entry name" value="Multihaem_cyt_sf"/>
</dbReference>
<feature type="domain" description="Doubled CXXCH motif" evidence="3">
    <location>
        <begin position="130"/>
        <end position="165"/>
    </location>
</feature>
<sequence>MKKHIFLRLVCGFGFIVLILGFSRCAHRGFVKATLPTIEGASYVGSETCASCHEELYAEFKTSIHGRLASFEAIGIKKGCEGCHGPGSIHSEEGDPEKILRFGKLNYAEKSEICLQCHTQSYWRTSEHALNGNACSDCHKIHNPKEKKLLVKTEPSLCYECHQDIRMKTLYPSHHPIWESERTGRRRMTCNNCHDVHGSPIKSLKTEERINDLCFKCHAGYQGPFIYEHEPVVEDCTICHEPHGTVANNLLKQNEPFVCLQCHEFHFHAGKESGVGELSVPEHKDILIGNSGETPYTGPFPAQGFKMAFTTKCTQCHSQVHGSDLPSLSVPGQGRALTR</sequence>
<protein>
    <submittedName>
        <fullName evidence="4">Cytochrome C</fullName>
    </submittedName>
</protein>
<dbReference type="EMBL" id="KT795310">
    <property type="protein sequence ID" value="ALG76144.1"/>
    <property type="molecule type" value="Genomic_DNA"/>
</dbReference>
<evidence type="ECO:0000256" key="1">
    <source>
        <dbReference type="ARBA" id="ARBA00022729"/>
    </source>
</evidence>
<feature type="domain" description="Doubled CXXCH motif" evidence="3">
    <location>
        <begin position="229"/>
        <end position="264"/>
    </location>
</feature>
<feature type="region of interest" description="Disordered" evidence="2">
    <location>
        <begin position="319"/>
        <end position="339"/>
    </location>
</feature>
<dbReference type="PANTHER" id="PTHR35038:SF6">
    <property type="entry name" value="SURFACE LOCALIZED DECAHEME CYTOCHROME C LIPOPROTEIN"/>
    <property type="match status" value="1"/>
</dbReference>
<dbReference type="NCBIfam" id="NF041028">
    <property type="entry name" value="decahem_GSU2203"/>
    <property type="match status" value="1"/>
</dbReference>
<dbReference type="GO" id="GO:0016491">
    <property type="term" value="F:oxidoreductase activity"/>
    <property type="evidence" value="ECO:0007669"/>
    <property type="project" value="TreeGrafter"/>
</dbReference>
<dbReference type="Gene3D" id="3.90.10.10">
    <property type="entry name" value="Cytochrome C3"/>
    <property type="match status" value="1"/>
</dbReference>
<feature type="domain" description="Doubled CXXCH motif" evidence="3">
    <location>
        <begin position="189"/>
        <end position="220"/>
    </location>
</feature>
<proteinExistence type="predicted"/>
<dbReference type="InterPro" id="IPR020015">
    <property type="entry name" value="Decahaem_cyt-c_DmsE"/>
</dbReference>
<keyword evidence="1" id="KW-0732">Signal</keyword>
<accession>A0A0N9MGI5</accession>
<reference evidence="4" key="1">
    <citation type="journal article" date="2015" name="Nature">
        <title>Intercellular wiring enables electron transfer between methanotrophic archaea and bacteria.</title>
        <authorList>
            <person name="Wegener G."/>
            <person name="Krukenberg V."/>
            <person name="Riedel D."/>
            <person name="Tegetmeyer H.E."/>
            <person name="Boetius A."/>
        </authorList>
    </citation>
    <scope>NUCLEOTIDE SEQUENCE</scope>
</reference>
<dbReference type="InterPro" id="IPR051829">
    <property type="entry name" value="Multiheme_Cytochr_ET"/>
</dbReference>
<evidence type="ECO:0000259" key="3">
    <source>
        <dbReference type="Pfam" id="PF09699"/>
    </source>
</evidence>
<dbReference type="Pfam" id="PF09699">
    <property type="entry name" value="Paired_CXXCH_1"/>
    <property type="match status" value="3"/>
</dbReference>
<dbReference type="PANTHER" id="PTHR35038">
    <property type="entry name" value="DISSIMILATORY SULFITE REDUCTASE SIRA"/>
    <property type="match status" value="1"/>
</dbReference>
<dbReference type="SUPFAM" id="SSF48695">
    <property type="entry name" value="Multiheme cytochromes"/>
    <property type="match status" value="1"/>
</dbReference>
<evidence type="ECO:0000313" key="4">
    <source>
        <dbReference type="EMBL" id="ALG76144.1"/>
    </source>
</evidence>
<organism evidence="4">
    <name type="scientific">uncultured prokaryote</name>
    <dbReference type="NCBI Taxonomy" id="198431"/>
    <lineage>
        <taxon>unclassified sequences</taxon>
        <taxon>environmental samples</taxon>
    </lineage>
</organism>
<dbReference type="InterPro" id="IPR010177">
    <property type="entry name" value="Paired_CXXCH_1"/>
</dbReference>